<dbReference type="GO" id="GO:0006355">
    <property type="term" value="P:regulation of DNA-templated transcription"/>
    <property type="evidence" value="ECO:0007669"/>
    <property type="project" value="InterPro"/>
</dbReference>
<evidence type="ECO:0000256" key="2">
    <source>
        <dbReference type="ARBA" id="ARBA00023125"/>
    </source>
</evidence>
<dbReference type="PANTHER" id="PTHR43214">
    <property type="entry name" value="TWO-COMPONENT RESPONSE REGULATOR"/>
    <property type="match status" value="1"/>
</dbReference>
<dbReference type="Pfam" id="PF00196">
    <property type="entry name" value="GerE"/>
    <property type="match status" value="1"/>
</dbReference>
<keyword evidence="1 3" id="KW-0597">Phosphoprotein</keyword>
<dbReference type="InterPro" id="IPR058245">
    <property type="entry name" value="NreC/VraR/RcsB-like_REC"/>
</dbReference>
<keyword evidence="2" id="KW-0238">DNA-binding</keyword>
<dbReference type="SMART" id="SM00448">
    <property type="entry name" value="REC"/>
    <property type="match status" value="1"/>
</dbReference>
<dbReference type="InterPro" id="IPR039420">
    <property type="entry name" value="WalR-like"/>
</dbReference>
<dbReference type="InterPro" id="IPR000792">
    <property type="entry name" value="Tscrpt_reg_LuxR_C"/>
</dbReference>
<feature type="modified residue" description="4-aspartylphosphate" evidence="3">
    <location>
        <position position="54"/>
    </location>
</feature>
<dbReference type="Proteomes" id="UP000516421">
    <property type="component" value="Chromosome"/>
</dbReference>
<evidence type="ECO:0000313" key="6">
    <source>
        <dbReference type="EMBL" id="QNV39752.1"/>
    </source>
</evidence>
<dbReference type="Pfam" id="PF00072">
    <property type="entry name" value="Response_reg"/>
    <property type="match status" value="1"/>
</dbReference>
<reference evidence="6 7" key="1">
    <citation type="submission" date="2020-09" db="EMBL/GenBank/DDBJ databases">
        <title>Investigation of environmental microbe.</title>
        <authorList>
            <person name="Ou Y."/>
            <person name="Kang Q."/>
        </authorList>
    </citation>
    <scope>NUCLEOTIDE SEQUENCE [LARGE SCALE GENOMIC DNA]</scope>
    <source>
        <strain evidence="6 7">KJZ-9</strain>
    </source>
</reference>
<dbReference type="PROSITE" id="PS50110">
    <property type="entry name" value="RESPONSE_REGULATORY"/>
    <property type="match status" value="1"/>
</dbReference>
<dbReference type="PRINTS" id="PR00038">
    <property type="entry name" value="HTHLUXR"/>
</dbReference>
<dbReference type="InterPro" id="IPR001789">
    <property type="entry name" value="Sig_transdc_resp-reg_receiver"/>
</dbReference>
<dbReference type="GO" id="GO:0000160">
    <property type="term" value="P:phosphorelay signal transduction system"/>
    <property type="evidence" value="ECO:0007669"/>
    <property type="project" value="InterPro"/>
</dbReference>
<dbReference type="EMBL" id="CP061538">
    <property type="protein sequence ID" value="QNV39752.1"/>
    <property type="molecule type" value="Genomic_DNA"/>
</dbReference>
<dbReference type="RefSeq" id="WP_190617328.1">
    <property type="nucleotide sequence ID" value="NZ_CP061538.1"/>
</dbReference>
<dbReference type="CDD" id="cd17535">
    <property type="entry name" value="REC_NarL-like"/>
    <property type="match status" value="1"/>
</dbReference>
<dbReference type="InterPro" id="IPR016032">
    <property type="entry name" value="Sig_transdc_resp-reg_C-effctor"/>
</dbReference>
<dbReference type="Gene3D" id="3.40.50.2300">
    <property type="match status" value="1"/>
</dbReference>
<feature type="domain" description="Response regulatory" evidence="5">
    <location>
        <begin position="3"/>
        <end position="119"/>
    </location>
</feature>
<dbReference type="KEGG" id="rama:IDM48_10425"/>
<dbReference type="AlphaFoldDB" id="A0A7H2BJA6"/>
<dbReference type="SUPFAM" id="SSF46894">
    <property type="entry name" value="C-terminal effector domain of the bipartite response regulators"/>
    <property type="match status" value="1"/>
</dbReference>
<gene>
    <name evidence="6" type="ORF">IDM48_10425</name>
</gene>
<evidence type="ECO:0000259" key="5">
    <source>
        <dbReference type="PROSITE" id="PS50110"/>
    </source>
</evidence>
<dbReference type="PROSITE" id="PS50043">
    <property type="entry name" value="HTH_LUXR_2"/>
    <property type="match status" value="1"/>
</dbReference>
<sequence length="220" mass="24241">MIKVLIADDEAIMREIINDYLAHEKNISVVGEARDGQSAIVQARGLRPDVVLMDMQMPGIDGVEATSIIHQELPDVRILGLSTFATDRYVVNLLHAGASGYLVKSSSPEEIVSALHTVVDGGSVLSAEVTRHVVHTLKENGPASPQNVSPYKDLLTDKELEVIKLLAQGLNNKEMAEQLFITESTVKARFVKIMEKMQVRDRVQILIKAIEHHIVDVGNF</sequence>
<evidence type="ECO:0000313" key="7">
    <source>
        <dbReference type="Proteomes" id="UP000516421"/>
    </source>
</evidence>
<dbReference type="SUPFAM" id="SSF52172">
    <property type="entry name" value="CheY-like"/>
    <property type="match status" value="1"/>
</dbReference>
<evidence type="ECO:0000256" key="3">
    <source>
        <dbReference type="PROSITE-ProRule" id="PRU00169"/>
    </source>
</evidence>
<keyword evidence="7" id="KW-1185">Reference proteome</keyword>
<accession>A0A7H2BJA6</accession>
<proteinExistence type="predicted"/>
<evidence type="ECO:0000259" key="4">
    <source>
        <dbReference type="PROSITE" id="PS50043"/>
    </source>
</evidence>
<dbReference type="CDD" id="cd06170">
    <property type="entry name" value="LuxR_C_like"/>
    <property type="match status" value="1"/>
</dbReference>
<protein>
    <submittedName>
        <fullName evidence="6">Response regulator transcription factor</fullName>
    </submittedName>
</protein>
<feature type="domain" description="HTH luxR-type" evidence="4">
    <location>
        <begin position="148"/>
        <end position="213"/>
    </location>
</feature>
<dbReference type="SMART" id="SM00421">
    <property type="entry name" value="HTH_LUXR"/>
    <property type="match status" value="1"/>
</dbReference>
<organism evidence="6 7">
    <name type="scientific">Rothia amarae</name>
    <dbReference type="NCBI Taxonomy" id="169480"/>
    <lineage>
        <taxon>Bacteria</taxon>
        <taxon>Bacillati</taxon>
        <taxon>Actinomycetota</taxon>
        <taxon>Actinomycetes</taxon>
        <taxon>Micrococcales</taxon>
        <taxon>Micrococcaceae</taxon>
        <taxon>Rothia</taxon>
    </lineage>
</organism>
<dbReference type="PANTHER" id="PTHR43214:SF43">
    <property type="entry name" value="TWO-COMPONENT RESPONSE REGULATOR"/>
    <property type="match status" value="1"/>
</dbReference>
<dbReference type="GO" id="GO:0003677">
    <property type="term" value="F:DNA binding"/>
    <property type="evidence" value="ECO:0007669"/>
    <property type="project" value="UniProtKB-KW"/>
</dbReference>
<dbReference type="InterPro" id="IPR011006">
    <property type="entry name" value="CheY-like_superfamily"/>
</dbReference>
<name>A0A7H2BJA6_9MICC</name>
<evidence type="ECO:0000256" key="1">
    <source>
        <dbReference type="ARBA" id="ARBA00022553"/>
    </source>
</evidence>